<dbReference type="STRING" id="1179773.BN6_83740"/>
<evidence type="ECO:0000256" key="5">
    <source>
        <dbReference type="SAM" id="MobiDB-lite"/>
    </source>
</evidence>
<dbReference type="FunFam" id="1.10.10.60:FF:000141">
    <property type="entry name" value="TetR family transcriptional regulator"/>
    <property type="match status" value="1"/>
</dbReference>
<dbReference type="EMBL" id="HE804045">
    <property type="protein sequence ID" value="CCH35590.1"/>
    <property type="molecule type" value="Genomic_DNA"/>
</dbReference>
<evidence type="ECO:0000256" key="3">
    <source>
        <dbReference type="ARBA" id="ARBA00023163"/>
    </source>
</evidence>
<evidence type="ECO:0000256" key="4">
    <source>
        <dbReference type="PROSITE-ProRule" id="PRU00335"/>
    </source>
</evidence>
<evidence type="ECO:0000313" key="8">
    <source>
        <dbReference type="Proteomes" id="UP000006281"/>
    </source>
</evidence>
<dbReference type="OrthoDB" id="3767959at2"/>
<dbReference type="InterPro" id="IPR054129">
    <property type="entry name" value="DesT_TetR_C"/>
</dbReference>
<dbReference type="KEGG" id="sesp:BN6_83740"/>
<sequence>MHAEQPVRTGRAKRLPRAVRERQILDAAVDVFSRLGFHAASMDEISDVAGISKPMLYAYLGSKEELFATCIRREATRMMEAIATGVEADQPPDVQLWSGLRAFFGFVGGNRPSWQVLHRQASSQGGPFAEELADLRGRAISLVAALLVHSGEFPDVPRPGDKEAEALAAALVGAGESLADWWLDNPEEPAGVVAARLMNLVWMGFGDLVAGHVWHPPSRRSPEPAEDRAPADQAPEDRVPEDRVPEDQAPEED</sequence>
<keyword evidence="3" id="KW-0804">Transcription</keyword>
<dbReference type="GO" id="GO:0000976">
    <property type="term" value="F:transcription cis-regulatory region binding"/>
    <property type="evidence" value="ECO:0007669"/>
    <property type="project" value="TreeGrafter"/>
</dbReference>
<dbReference type="Pfam" id="PF21943">
    <property type="entry name" value="TetR_C_46"/>
    <property type="match status" value="1"/>
</dbReference>
<dbReference type="BioCyc" id="SESP1179773:BN6_RS40590-MONOMER"/>
<name>K0K5R6_SACES</name>
<dbReference type="Proteomes" id="UP000006281">
    <property type="component" value="Chromosome"/>
</dbReference>
<keyword evidence="8" id="KW-1185">Reference proteome</keyword>
<accession>K0K5R6</accession>
<evidence type="ECO:0000256" key="1">
    <source>
        <dbReference type="ARBA" id="ARBA00023015"/>
    </source>
</evidence>
<dbReference type="PATRIC" id="fig|1179773.3.peg.8456"/>
<dbReference type="SUPFAM" id="SSF48498">
    <property type="entry name" value="Tetracyclin repressor-like, C-terminal domain"/>
    <property type="match status" value="1"/>
</dbReference>
<dbReference type="GO" id="GO:0003700">
    <property type="term" value="F:DNA-binding transcription factor activity"/>
    <property type="evidence" value="ECO:0007669"/>
    <property type="project" value="TreeGrafter"/>
</dbReference>
<dbReference type="PROSITE" id="PS50977">
    <property type="entry name" value="HTH_TETR_2"/>
    <property type="match status" value="1"/>
</dbReference>
<organism evidence="7 8">
    <name type="scientific">Saccharothrix espanaensis (strain ATCC 51144 / DSM 44229 / JCM 9112 / NBRC 15066 / NRRL 15764)</name>
    <dbReference type="NCBI Taxonomy" id="1179773"/>
    <lineage>
        <taxon>Bacteria</taxon>
        <taxon>Bacillati</taxon>
        <taxon>Actinomycetota</taxon>
        <taxon>Actinomycetes</taxon>
        <taxon>Pseudonocardiales</taxon>
        <taxon>Pseudonocardiaceae</taxon>
        <taxon>Saccharothrix</taxon>
    </lineage>
</organism>
<keyword evidence="2 4" id="KW-0238">DNA-binding</keyword>
<dbReference type="Pfam" id="PF00440">
    <property type="entry name" value="TetR_N"/>
    <property type="match status" value="1"/>
</dbReference>
<protein>
    <submittedName>
        <fullName evidence="7">Transcriptional regulator, TetR family</fullName>
    </submittedName>
</protein>
<reference evidence="7 8" key="1">
    <citation type="journal article" date="2012" name="BMC Genomics">
        <title>Complete genome sequence of Saccharothrix espanaensis DSM 44229T and comparison to the other completely sequenced Pseudonocardiaceae.</title>
        <authorList>
            <person name="Strobel T."/>
            <person name="Al-Dilaimi A."/>
            <person name="Blom J."/>
            <person name="Gessner A."/>
            <person name="Kalinowski J."/>
            <person name="Luzhetska M."/>
            <person name="Puhler A."/>
            <person name="Szczepanowski R."/>
            <person name="Bechthold A."/>
            <person name="Ruckert C."/>
        </authorList>
    </citation>
    <scope>NUCLEOTIDE SEQUENCE [LARGE SCALE GENOMIC DNA]</scope>
    <source>
        <strain evidence="8">ATCC 51144 / DSM 44229 / JCM 9112 / NBRC 15066 / NRRL 15764</strain>
    </source>
</reference>
<dbReference type="InterPro" id="IPR009057">
    <property type="entry name" value="Homeodomain-like_sf"/>
</dbReference>
<dbReference type="Gene3D" id="1.10.357.10">
    <property type="entry name" value="Tetracycline Repressor, domain 2"/>
    <property type="match status" value="1"/>
</dbReference>
<dbReference type="InterPro" id="IPR001647">
    <property type="entry name" value="HTH_TetR"/>
</dbReference>
<dbReference type="PANTHER" id="PTHR30055:SF158">
    <property type="entry name" value="POSSIBLE TRANSCRIPTIONAL REGULATORY PROTEIN (PROBABLY TETR-FAMILY)"/>
    <property type="match status" value="1"/>
</dbReference>
<dbReference type="PANTHER" id="PTHR30055">
    <property type="entry name" value="HTH-TYPE TRANSCRIPTIONAL REGULATOR RUTR"/>
    <property type="match status" value="1"/>
</dbReference>
<dbReference type="InterPro" id="IPR050109">
    <property type="entry name" value="HTH-type_TetR-like_transc_reg"/>
</dbReference>
<dbReference type="RefSeq" id="WP_015105697.1">
    <property type="nucleotide sequence ID" value="NC_019673.1"/>
</dbReference>
<feature type="domain" description="HTH tetR-type" evidence="6">
    <location>
        <begin position="18"/>
        <end position="78"/>
    </location>
</feature>
<dbReference type="HOGENOM" id="CLU_069356_12_2_11"/>
<dbReference type="AlphaFoldDB" id="K0K5R6"/>
<dbReference type="SUPFAM" id="SSF46689">
    <property type="entry name" value="Homeodomain-like"/>
    <property type="match status" value="1"/>
</dbReference>
<feature type="region of interest" description="Disordered" evidence="5">
    <location>
        <begin position="216"/>
        <end position="253"/>
    </location>
</feature>
<dbReference type="GO" id="GO:0045892">
    <property type="term" value="P:negative regulation of DNA-templated transcription"/>
    <property type="evidence" value="ECO:0007669"/>
    <property type="project" value="UniProtKB-ARBA"/>
</dbReference>
<gene>
    <name evidence="7" type="ordered locus">BN6_83740</name>
</gene>
<feature type="DNA-binding region" description="H-T-H motif" evidence="4">
    <location>
        <begin position="41"/>
        <end position="60"/>
    </location>
</feature>
<dbReference type="eggNOG" id="COG1309">
    <property type="taxonomic scope" value="Bacteria"/>
</dbReference>
<dbReference type="InterPro" id="IPR036271">
    <property type="entry name" value="Tet_transcr_reg_TetR-rel_C_sf"/>
</dbReference>
<feature type="compositionally biased region" description="Basic and acidic residues" evidence="5">
    <location>
        <begin position="220"/>
        <end position="246"/>
    </location>
</feature>
<evidence type="ECO:0000313" key="7">
    <source>
        <dbReference type="EMBL" id="CCH35590.1"/>
    </source>
</evidence>
<proteinExistence type="predicted"/>
<evidence type="ECO:0000256" key="2">
    <source>
        <dbReference type="ARBA" id="ARBA00023125"/>
    </source>
</evidence>
<keyword evidence="1" id="KW-0805">Transcription regulation</keyword>
<dbReference type="PRINTS" id="PR00455">
    <property type="entry name" value="HTHTETR"/>
</dbReference>
<evidence type="ECO:0000259" key="6">
    <source>
        <dbReference type="PROSITE" id="PS50977"/>
    </source>
</evidence>